<feature type="transmembrane region" description="Helical" evidence="1">
    <location>
        <begin position="62"/>
        <end position="85"/>
    </location>
</feature>
<evidence type="ECO:0000256" key="1">
    <source>
        <dbReference type="SAM" id="Phobius"/>
    </source>
</evidence>
<feature type="transmembrane region" description="Helical" evidence="1">
    <location>
        <begin position="6"/>
        <end position="25"/>
    </location>
</feature>
<name>A0A1H3YXT4_9BACT</name>
<feature type="transmembrane region" description="Helical" evidence="1">
    <location>
        <begin position="92"/>
        <end position="113"/>
    </location>
</feature>
<reference evidence="2 3" key="1">
    <citation type="submission" date="2016-10" db="EMBL/GenBank/DDBJ databases">
        <authorList>
            <person name="de Groot N.N."/>
        </authorList>
    </citation>
    <scope>NUCLEOTIDE SEQUENCE [LARGE SCALE GENOMIC DNA]</scope>
    <source>
        <strain evidence="2 3">DSM 7343</strain>
    </source>
</reference>
<dbReference type="EMBL" id="FNQN01000003">
    <property type="protein sequence ID" value="SEA16383.1"/>
    <property type="molecule type" value="Genomic_DNA"/>
</dbReference>
<keyword evidence="1" id="KW-0472">Membrane</keyword>
<dbReference type="Proteomes" id="UP000199409">
    <property type="component" value="Unassembled WGS sequence"/>
</dbReference>
<keyword evidence="1" id="KW-0812">Transmembrane</keyword>
<evidence type="ECO:0000313" key="2">
    <source>
        <dbReference type="EMBL" id="SEA16383.1"/>
    </source>
</evidence>
<protein>
    <submittedName>
        <fullName evidence="2">Uncharacterized protein</fullName>
    </submittedName>
</protein>
<keyword evidence="1" id="KW-1133">Transmembrane helix</keyword>
<dbReference type="RefSeq" id="WP_092346175.1">
    <property type="nucleotide sequence ID" value="NZ_FNQN01000003.1"/>
</dbReference>
<dbReference type="AlphaFoldDB" id="A0A1H3YXT4"/>
<dbReference type="InterPro" id="IPR036259">
    <property type="entry name" value="MFS_trans_sf"/>
</dbReference>
<feature type="transmembrane region" description="Helical" evidence="1">
    <location>
        <begin position="125"/>
        <end position="143"/>
    </location>
</feature>
<evidence type="ECO:0000313" key="3">
    <source>
        <dbReference type="Proteomes" id="UP000199409"/>
    </source>
</evidence>
<organism evidence="2 3">
    <name type="scientific">Desulfuromusa kysingii</name>
    <dbReference type="NCBI Taxonomy" id="37625"/>
    <lineage>
        <taxon>Bacteria</taxon>
        <taxon>Pseudomonadati</taxon>
        <taxon>Thermodesulfobacteriota</taxon>
        <taxon>Desulfuromonadia</taxon>
        <taxon>Desulfuromonadales</taxon>
        <taxon>Geopsychrobacteraceae</taxon>
        <taxon>Desulfuromusa</taxon>
    </lineage>
</organism>
<dbReference type="SUPFAM" id="SSF103473">
    <property type="entry name" value="MFS general substrate transporter"/>
    <property type="match status" value="1"/>
</dbReference>
<keyword evidence="3" id="KW-1185">Reference proteome</keyword>
<proteinExistence type="predicted"/>
<gene>
    <name evidence="2" type="ORF">SAMN05660420_01439</name>
</gene>
<feature type="transmembrane region" description="Helical" evidence="1">
    <location>
        <begin position="32"/>
        <end position="56"/>
    </location>
</feature>
<accession>A0A1H3YXT4</accession>
<sequence length="161" mass="16623">MNSIIIGAAVAIVIFAIWAKFLGGWSRLHQKIIGLMTMCYGLYLATLTGTVTSLVLPGIGSIAIGTGAGAAVGFFTSVVIGTVGVATGGVGIALGALGMSIIGGVFGLIGSSAGGVGFERTSYHLVNPIFWIPLIVLGIYFLVGRRKRKIIPITENQKEIE</sequence>